<dbReference type="EMBL" id="LAZR01011703">
    <property type="protein sequence ID" value="KKM60307.1"/>
    <property type="molecule type" value="Genomic_DNA"/>
</dbReference>
<name>A0A0F9LTA2_9ZZZZ</name>
<organism evidence="1">
    <name type="scientific">marine sediment metagenome</name>
    <dbReference type="NCBI Taxonomy" id="412755"/>
    <lineage>
        <taxon>unclassified sequences</taxon>
        <taxon>metagenomes</taxon>
        <taxon>ecological metagenomes</taxon>
    </lineage>
</organism>
<protein>
    <submittedName>
        <fullName evidence="1">Uncharacterized protein</fullName>
    </submittedName>
</protein>
<dbReference type="AlphaFoldDB" id="A0A0F9LTA2"/>
<reference evidence="1" key="1">
    <citation type="journal article" date="2015" name="Nature">
        <title>Complex archaea that bridge the gap between prokaryotes and eukaryotes.</title>
        <authorList>
            <person name="Spang A."/>
            <person name="Saw J.H."/>
            <person name="Jorgensen S.L."/>
            <person name="Zaremba-Niedzwiedzka K."/>
            <person name="Martijn J."/>
            <person name="Lind A.E."/>
            <person name="van Eijk R."/>
            <person name="Schleper C."/>
            <person name="Guy L."/>
            <person name="Ettema T.J."/>
        </authorList>
    </citation>
    <scope>NUCLEOTIDE SEQUENCE</scope>
</reference>
<proteinExistence type="predicted"/>
<gene>
    <name evidence="1" type="ORF">LCGC14_1543180</name>
</gene>
<comment type="caution">
    <text evidence="1">The sequence shown here is derived from an EMBL/GenBank/DDBJ whole genome shotgun (WGS) entry which is preliminary data.</text>
</comment>
<evidence type="ECO:0000313" key="1">
    <source>
        <dbReference type="EMBL" id="KKM60307.1"/>
    </source>
</evidence>
<sequence length="127" mass="14474">MKTLSDDQLAVAIPKAFPELFQQNLQHRWRSYPVKGVTCKKCDLKWKKQIGPCTVPAPIVIDWNVAMKVFREGCATTTMRARALNQLREIWRQSEAEAYSTLWTWTAGYATPADYLRAALEAVKGVE</sequence>
<accession>A0A0F9LTA2</accession>